<protein>
    <submittedName>
        <fullName evidence="2">Uncharacterized protein</fullName>
    </submittedName>
</protein>
<keyword evidence="1" id="KW-0812">Transmembrane</keyword>
<dbReference type="RefSeq" id="WP_064006746.1">
    <property type="nucleotide sequence ID" value="NZ_LUUG01000020.1"/>
</dbReference>
<dbReference type="OrthoDB" id="5422028at2"/>
<keyword evidence="1" id="KW-1133">Transmembrane helix</keyword>
<gene>
    <name evidence="2" type="ORF">A1332_24270</name>
</gene>
<accession>A0A177MVH1</accession>
<keyword evidence="1" id="KW-0472">Membrane</keyword>
<dbReference type="Proteomes" id="UP000078090">
    <property type="component" value="Unassembled WGS sequence"/>
</dbReference>
<sequence>MDEKLFAVLLGTIAGAVGYWVTTFWMKPILQYRDLRIKVFADFIFYAQVVNAEGLNDRMKVLYEDRIKSNRGNSADLAACLTELPFWYRWWIRAWGHAPEKAVKHLIGFSNTTDYEAAEKLIRAITKALGFKIEIT</sequence>
<dbReference type="AlphaFoldDB" id="A0A177MVH1"/>
<comment type="caution">
    <text evidence="2">The sequence shown here is derived from an EMBL/GenBank/DDBJ whole genome shotgun (WGS) entry which is preliminary data.</text>
</comment>
<evidence type="ECO:0000256" key="1">
    <source>
        <dbReference type="SAM" id="Phobius"/>
    </source>
</evidence>
<reference evidence="2 3" key="1">
    <citation type="submission" date="2016-03" db="EMBL/GenBank/DDBJ databases">
        <authorList>
            <person name="Ploux O."/>
        </authorList>
    </citation>
    <scope>NUCLEOTIDE SEQUENCE [LARGE SCALE GENOMIC DNA]</scope>
    <source>
        <strain evidence="2 3">R-45363</strain>
    </source>
</reference>
<name>A0A177MVH1_METMH</name>
<dbReference type="EMBL" id="LUUG01000020">
    <property type="protein sequence ID" value="OAI09727.1"/>
    <property type="molecule type" value="Genomic_DNA"/>
</dbReference>
<evidence type="ECO:0000313" key="3">
    <source>
        <dbReference type="Proteomes" id="UP000078090"/>
    </source>
</evidence>
<feature type="transmembrane region" description="Helical" evidence="1">
    <location>
        <begin position="6"/>
        <end position="26"/>
    </location>
</feature>
<evidence type="ECO:0000313" key="2">
    <source>
        <dbReference type="EMBL" id="OAI09727.1"/>
    </source>
</evidence>
<organism evidence="2 3">
    <name type="scientific">Methylomonas methanica</name>
    <dbReference type="NCBI Taxonomy" id="421"/>
    <lineage>
        <taxon>Bacteria</taxon>
        <taxon>Pseudomonadati</taxon>
        <taxon>Pseudomonadota</taxon>
        <taxon>Gammaproteobacteria</taxon>
        <taxon>Methylococcales</taxon>
        <taxon>Methylococcaceae</taxon>
        <taxon>Methylomonas</taxon>
    </lineage>
</organism>
<proteinExistence type="predicted"/>